<dbReference type="AlphaFoldDB" id="A0A5B7HYU8"/>
<evidence type="ECO:0000313" key="2">
    <source>
        <dbReference type="Proteomes" id="UP000324222"/>
    </source>
</evidence>
<name>A0A5B7HYU8_PORTR</name>
<keyword evidence="2" id="KW-1185">Reference proteome</keyword>
<dbReference type="Proteomes" id="UP000324222">
    <property type="component" value="Unassembled WGS sequence"/>
</dbReference>
<organism evidence="1 2">
    <name type="scientific">Portunus trituberculatus</name>
    <name type="common">Swimming crab</name>
    <name type="synonym">Neptunus trituberculatus</name>
    <dbReference type="NCBI Taxonomy" id="210409"/>
    <lineage>
        <taxon>Eukaryota</taxon>
        <taxon>Metazoa</taxon>
        <taxon>Ecdysozoa</taxon>
        <taxon>Arthropoda</taxon>
        <taxon>Crustacea</taxon>
        <taxon>Multicrustacea</taxon>
        <taxon>Malacostraca</taxon>
        <taxon>Eumalacostraca</taxon>
        <taxon>Eucarida</taxon>
        <taxon>Decapoda</taxon>
        <taxon>Pleocyemata</taxon>
        <taxon>Brachyura</taxon>
        <taxon>Eubrachyura</taxon>
        <taxon>Portunoidea</taxon>
        <taxon>Portunidae</taxon>
        <taxon>Portuninae</taxon>
        <taxon>Portunus</taxon>
    </lineage>
</organism>
<reference evidence="1 2" key="1">
    <citation type="submission" date="2019-05" db="EMBL/GenBank/DDBJ databases">
        <title>Another draft genome of Portunus trituberculatus and its Hox gene families provides insights of decapod evolution.</title>
        <authorList>
            <person name="Jeong J.-H."/>
            <person name="Song I."/>
            <person name="Kim S."/>
            <person name="Choi T."/>
            <person name="Kim D."/>
            <person name="Ryu S."/>
            <person name="Kim W."/>
        </authorList>
    </citation>
    <scope>NUCLEOTIDE SEQUENCE [LARGE SCALE GENOMIC DNA]</scope>
    <source>
        <tissue evidence="1">Muscle</tissue>
    </source>
</reference>
<sequence>MQFTLAFGPADGMDIATTCPNTCLRNRFPLSGIAEGIFCFCSDNGECFVFASCNCTIVCEIYSIIIITRHCIIHS</sequence>
<protein>
    <submittedName>
        <fullName evidence="1">Uncharacterized protein</fullName>
    </submittedName>
</protein>
<proteinExistence type="predicted"/>
<evidence type="ECO:0000313" key="1">
    <source>
        <dbReference type="EMBL" id="MPC74437.1"/>
    </source>
</evidence>
<comment type="caution">
    <text evidence="1">The sequence shown here is derived from an EMBL/GenBank/DDBJ whole genome shotgun (WGS) entry which is preliminary data.</text>
</comment>
<gene>
    <name evidence="1" type="ORF">E2C01_068796</name>
</gene>
<dbReference type="EMBL" id="VSRR010038923">
    <property type="protein sequence ID" value="MPC74437.1"/>
    <property type="molecule type" value="Genomic_DNA"/>
</dbReference>
<accession>A0A5B7HYU8</accession>